<feature type="compositionally biased region" description="Low complexity" evidence="3">
    <location>
        <begin position="212"/>
        <end position="228"/>
    </location>
</feature>
<dbReference type="Proteomes" id="UP000006906">
    <property type="component" value="Chromosome 1"/>
</dbReference>
<dbReference type="ExpressionAtlas" id="A0A2K3E5K9">
    <property type="expression patterns" value="baseline and differential"/>
</dbReference>
<dbReference type="GO" id="GO:0004185">
    <property type="term" value="F:serine-type carboxypeptidase activity"/>
    <property type="evidence" value="ECO:0000318"/>
    <property type="project" value="GO_Central"/>
</dbReference>
<dbReference type="Gene3D" id="3.40.50.1820">
    <property type="entry name" value="alpha/beta hydrolase"/>
    <property type="match status" value="1"/>
</dbReference>
<name>A0A2K3E5K9_CHLRE</name>
<dbReference type="KEGG" id="cre:CHLRE_01g011300v5"/>
<dbReference type="EC" id="3.4.16.-" evidence="2"/>
<feature type="region of interest" description="Disordered" evidence="3">
    <location>
        <begin position="431"/>
        <end position="479"/>
    </location>
</feature>
<organism evidence="4 5">
    <name type="scientific">Chlamydomonas reinhardtii</name>
    <name type="common">Chlamydomonas smithii</name>
    <dbReference type="NCBI Taxonomy" id="3055"/>
    <lineage>
        <taxon>Eukaryota</taxon>
        <taxon>Viridiplantae</taxon>
        <taxon>Chlorophyta</taxon>
        <taxon>core chlorophytes</taxon>
        <taxon>Chlorophyceae</taxon>
        <taxon>CS clade</taxon>
        <taxon>Chlamydomonadales</taxon>
        <taxon>Chlamydomonadaceae</taxon>
        <taxon>Chlamydomonas</taxon>
    </lineage>
</organism>
<dbReference type="Pfam" id="PF00450">
    <property type="entry name" value="Peptidase_S10"/>
    <property type="match status" value="1"/>
</dbReference>
<dbReference type="PRINTS" id="PR00724">
    <property type="entry name" value="CRBOXYPTASEC"/>
</dbReference>
<dbReference type="Gramene" id="PNW88027">
    <property type="protein sequence ID" value="PNW88027"/>
    <property type="gene ID" value="CHLRE_01g011300v5"/>
</dbReference>
<dbReference type="GeneID" id="5715029"/>
<dbReference type="InterPro" id="IPR001563">
    <property type="entry name" value="Peptidase_S10"/>
</dbReference>
<keyword evidence="2" id="KW-0645">Protease</keyword>
<evidence type="ECO:0000313" key="5">
    <source>
        <dbReference type="Proteomes" id="UP000006906"/>
    </source>
</evidence>
<keyword evidence="2" id="KW-0378">Hydrolase</keyword>
<dbReference type="RefSeq" id="XP_042928221.1">
    <property type="nucleotide sequence ID" value="XM_043058307.1"/>
</dbReference>
<dbReference type="OrthoDB" id="443318at2759"/>
<dbReference type="PANTHER" id="PTHR11802">
    <property type="entry name" value="SERINE PROTEASE FAMILY S10 SERINE CARBOXYPEPTIDASE"/>
    <property type="match status" value="1"/>
</dbReference>
<dbReference type="InParanoid" id="A0A2K3E5K9"/>
<feature type="compositionally biased region" description="Basic and acidic residues" evidence="3">
    <location>
        <begin position="439"/>
        <end position="449"/>
    </location>
</feature>
<feature type="compositionally biased region" description="Low complexity" evidence="3">
    <location>
        <begin position="450"/>
        <end position="464"/>
    </location>
</feature>
<feature type="signal peptide" evidence="2">
    <location>
        <begin position="1"/>
        <end position="20"/>
    </location>
</feature>
<dbReference type="GO" id="GO:0006508">
    <property type="term" value="P:proteolysis"/>
    <property type="evidence" value="ECO:0007669"/>
    <property type="project" value="UniProtKB-KW"/>
</dbReference>
<feature type="region of interest" description="Disordered" evidence="3">
    <location>
        <begin position="209"/>
        <end position="231"/>
    </location>
</feature>
<keyword evidence="2" id="KW-0121">Carboxypeptidase</keyword>
<sequence>MRSLGLSLTLLVAVLHCMHAARTIPKHSIDIVSNTHTHKRRGGDDVPGTIKPTYAGYLKVSPDGSAIYYAYYEAQTQGKSEDAGDAPIVLWLQGGPGCASTFGGFYELGPWSVREDLSVEPNPGSWNRLFGLLLLDQPVGTGYSLAANGSSSVPPDEIGMATHLYTALQGFFTSHKSLADRPFFITGESYAGKYVPSIAHYILQVGEEAGQHQHQQGQQQPGSKGPLLSRRRSLPLGQSAPVFKLAGIAIGNGLTDPRAQTQTLAAAAYYSGLLPPGLRDVVAGRAAEVVGLIDARQWAEAHDAREALRGFITNATGIATMFDTRRTEMYDPSRAVDRLLNLPEVKEAMRARPDSNYTSCSQLVGGVMAADTMQSVKALLPDILRRLPVLLYQGQYDILDGVASVTSWTDALEWEHQAELQTAQGSLWYLASDDDDHDDDKGGDGRRDLQGAAAGGAAARSAVGISPDTRGQKPAAGWRRSAGPLTHVVVYRAGHMVPHDQPAAALQMMEGWVMAALEGAKFS</sequence>
<comment type="similarity">
    <text evidence="1 2">Belongs to the peptidase S10 family.</text>
</comment>
<reference evidence="4 5" key="1">
    <citation type="journal article" date="2007" name="Science">
        <title>The Chlamydomonas genome reveals the evolution of key animal and plant functions.</title>
        <authorList>
            <person name="Merchant S.S."/>
            <person name="Prochnik S.E."/>
            <person name="Vallon O."/>
            <person name="Harris E.H."/>
            <person name="Karpowicz S.J."/>
            <person name="Witman G.B."/>
            <person name="Terry A."/>
            <person name="Salamov A."/>
            <person name="Fritz-Laylin L.K."/>
            <person name="Marechal-Drouard L."/>
            <person name="Marshall W.F."/>
            <person name="Qu L.H."/>
            <person name="Nelson D.R."/>
            <person name="Sanderfoot A.A."/>
            <person name="Spalding M.H."/>
            <person name="Kapitonov V.V."/>
            <person name="Ren Q."/>
            <person name="Ferris P."/>
            <person name="Lindquist E."/>
            <person name="Shapiro H."/>
            <person name="Lucas S.M."/>
            <person name="Grimwood J."/>
            <person name="Schmutz J."/>
            <person name="Cardol P."/>
            <person name="Cerutti H."/>
            <person name="Chanfreau G."/>
            <person name="Chen C.L."/>
            <person name="Cognat V."/>
            <person name="Croft M.T."/>
            <person name="Dent R."/>
            <person name="Dutcher S."/>
            <person name="Fernandez E."/>
            <person name="Fukuzawa H."/>
            <person name="Gonzalez-Ballester D."/>
            <person name="Gonzalez-Halphen D."/>
            <person name="Hallmann A."/>
            <person name="Hanikenne M."/>
            <person name="Hippler M."/>
            <person name="Inwood W."/>
            <person name="Jabbari K."/>
            <person name="Kalanon M."/>
            <person name="Kuras R."/>
            <person name="Lefebvre P.A."/>
            <person name="Lemaire S.D."/>
            <person name="Lobanov A.V."/>
            <person name="Lohr M."/>
            <person name="Manuell A."/>
            <person name="Meier I."/>
            <person name="Mets L."/>
            <person name="Mittag M."/>
            <person name="Mittelmeier T."/>
            <person name="Moroney J.V."/>
            <person name="Moseley J."/>
            <person name="Napoli C."/>
            <person name="Nedelcu A.M."/>
            <person name="Niyogi K."/>
            <person name="Novoselov S.V."/>
            <person name="Paulsen I.T."/>
            <person name="Pazour G."/>
            <person name="Purton S."/>
            <person name="Ral J.P."/>
            <person name="Riano-Pachon D.M."/>
            <person name="Riekhof W."/>
            <person name="Rymarquis L."/>
            <person name="Schroda M."/>
            <person name="Stern D."/>
            <person name="Umen J."/>
            <person name="Willows R."/>
            <person name="Wilson N."/>
            <person name="Zimmer S.L."/>
            <person name="Allmer J."/>
            <person name="Balk J."/>
            <person name="Bisova K."/>
            <person name="Chen C.J."/>
            <person name="Elias M."/>
            <person name="Gendler K."/>
            <person name="Hauser C."/>
            <person name="Lamb M.R."/>
            <person name="Ledford H."/>
            <person name="Long J.C."/>
            <person name="Minagawa J."/>
            <person name="Page M.D."/>
            <person name="Pan J."/>
            <person name="Pootakham W."/>
            <person name="Roje S."/>
            <person name="Rose A."/>
            <person name="Stahlberg E."/>
            <person name="Terauchi A.M."/>
            <person name="Yang P."/>
            <person name="Ball S."/>
            <person name="Bowler C."/>
            <person name="Dieckmann C.L."/>
            <person name="Gladyshev V.N."/>
            <person name="Green P."/>
            <person name="Jorgensen R."/>
            <person name="Mayfield S."/>
            <person name="Mueller-Roeber B."/>
            <person name="Rajamani S."/>
            <person name="Sayre R.T."/>
            <person name="Brokstein P."/>
            <person name="Dubchak I."/>
            <person name="Goodstein D."/>
            <person name="Hornick L."/>
            <person name="Huang Y.W."/>
            <person name="Jhaveri J."/>
            <person name="Luo Y."/>
            <person name="Martinez D."/>
            <person name="Ngau W.C."/>
            <person name="Otillar B."/>
            <person name="Poliakov A."/>
            <person name="Porter A."/>
            <person name="Szajkowski L."/>
            <person name="Werner G."/>
            <person name="Zhou K."/>
            <person name="Grigoriev I.V."/>
            <person name="Rokhsar D.S."/>
            <person name="Grossman A.R."/>
        </authorList>
    </citation>
    <scope>NUCLEOTIDE SEQUENCE [LARGE SCALE GENOMIC DNA]</scope>
    <source>
        <strain evidence="5">CC-503</strain>
    </source>
</reference>
<protein>
    <recommendedName>
        <fullName evidence="2">Carboxypeptidase</fullName>
        <ecNumber evidence="2">3.4.16.-</ecNumber>
    </recommendedName>
</protein>
<evidence type="ECO:0000313" key="4">
    <source>
        <dbReference type="EMBL" id="PNW88027.1"/>
    </source>
</evidence>
<dbReference type="PANTHER" id="PTHR11802:SF449">
    <property type="entry name" value="CARBOXYPEPTIDASE"/>
    <property type="match status" value="1"/>
</dbReference>
<proteinExistence type="inferred from homology"/>
<feature type="chain" id="PRO_5014207642" description="Carboxypeptidase" evidence="2">
    <location>
        <begin position="21"/>
        <end position="523"/>
    </location>
</feature>
<evidence type="ECO:0000256" key="1">
    <source>
        <dbReference type="ARBA" id="ARBA00009431"/>
    </source>
</evidence>
<dbReference type="PROSITE" id="PS00131">
    <property type="entry name" value="CARBOXYPEPT_SER_SER"/>
    <property type="match status" value="1"/>
</dbReference>
<dbReference type="FunCoup" id="A0A2K3E5K9">
    <property type="interactions" value="27"/>
</dbReference>
<dbReference type="InterPro" id="IPR029058">
    <property type="entry name" value="AB_hydrolase_fold"/>
</dbReference>
<dbReference type="InterPro" id="IPR018202">
    <property type="entry name" value="Ser_caboxypep_ser_AS"/>
</dbReference>
<keyword evidence="2" id="KW-0732">Signal</keyword>
<keyword evidence="5" id="KW-1185">Reference proteome</keyword>
<accession>A0A2K3E5K9</accession>
<gene>
    <name evidence="4" type="ORF">CHLRE_01g011300v5</name>
</gene>
<evidence type="ECO:0000256" key="3">
    <source>
        <dbReference type="SAM" id="MobiDB-lite"/>
    </source>
</evidence>
<dbReference type="EMBL" id="CM008962">
    <property type="protein sequence ID" value="PNW88027.1"/>
    <property type="molecule type" value="Genomic_DNA"/>
</dbReference>
<dbReference type="SUPFAM" id="SSF53474">
    <property type="entry name" value="alpha/beta-Hydrolases"/>
    <property type="match status" value="1"/>
</dbReference>
<dbReference type="AlphaFoldDB" id="A0A2K3E5K9"/>
<evidence type="ECO:0000256" key="2">
    <source>
        <dbReference type="RuleBase" id="RU361156"/>
    </source>
</evidence>